<name>A0A381Z5K8_9ZZZZ</name>
<dbReference type="Pfam" id="PF13439">
    <property type="entry name" value="Glyco_transf_4"/>
    <property type="match status" value="1"/>
</dbReference>
<dbReference type="CDD" id="cd03801">
    <property type="entry name" value="GT4_PimA-like"/>
    <property type="match status" value="1"/>
</dbReference>
<dbReference type="GO" id="GO:0009103">
    <property type="term" value="P:lipopolysaccharide biosynthetic process"/>
    <property type="evidence" value="ECO:0007669"/>
    <property type="project" value="TreeGrafter"/>
</dbReference>
<dbReference type="AlphaFoldDB" id="A0A381Z5K8"/>
<organism evidence="4">
    <name type="scientific">marine metagenome</name>
    <dbReference type="NCBI Taxonomy" id="408172"/>
    <lineage>
        <taxon>unclassified sequences</taxon>
        <taxon>metagenomes</taxon>
        <taxon>ecological metagenomes</taxon>
    </lineage>
</organism>
<dbReference type="GO" id="GO:0016757">
    <property type="term" value="F:glycosyltransferase activity"/>
    <property type="evidence" value="ECO:0007669"/>
    <property type="project" value="InterPro"/>
</dbReference>
<gene>
    <name evidence="4" type="ORF">METZ01_LOCUS137075</name>
</gene>
<sequence>MKIALICPAFLPASQFGGILFLFYDLARESSNSGHDVTVFTTDLDFANNLHTFNKHLPRIEKIHNFKINRTSIWFSFGLFFVNPKIYSQISKNNPDIIHTIGIRSFQSFIAAIISKKKNIPLIISDQGGLSTHPSLKNEPLLKRLLYKLQTPMIKYIANQASKVIVANEYEKEIFSEFVDKSRIGIVRNGINLEILDSKETDFMKKHGIKEPFILFLGRFTKIKGIDVLLHAIKIVKKERVSLKTKFVIMGVDFGFQNEMFDMINKLKIENEVIVIKNPSRDDVITAYKKSKFLVLPSRWELSPLTPLEGFAFKKPVISTNVHGIPYTISNGKNGILVEPDDPLSLSNAILELYDNEEKCREFGISGYNLVQTECNSLRMTEETLEIYKKVIK</sequence>
<evidence type="ECO:0008006" key="5">
    <source>
        <dbReference type="Google" id="ProtNLM"/>
    </source>
</evidence>
<dbReference type="Pfam" id="PF00534">
    <property type="entry name" value="Glycos_transf_1"/>
    <property type="match status" value="1"/>
</dbReference>
<proteinExistence type="predicted"/>
<feature type="domain" description="Glycosyl transferase family 1" evidence="2">
    <location>
        <begin position="202"/>
        <end position="368"/>
    </location>
</feature>
<keyword evidence="1" id="KW-0808">Transferase</keyword>
<dbReference type="SUPFAM" id="SSF53756">
    <property type="entry name" value="UDP-Glycosyltransferase/glycogen phosphorylase"/>
    <property type="match status" value="1"/>
</dbReference>
<accession>A0A381Z5K8</accession>
<reference evidence="4" key="1">
    <citation type="submission" date="2018-05" db="EMBL/GenBank/DDBJ databases">
        <authorList>
            <person name="Lanie J.A."/>
            <person name="Ng W.-L."/>
            <person name="Kazmierczak K.M."/>
            <person name="Andrzejewski T.M."/>
            <person name="Davidsen T.M."/>
            <person name="Wayne K.J."/>
            <person name="Tettelin H."/>
            <person name="Glass J.I."/>
            <person name="Rusch D."/>
            <person name="Podicherti R."/>
            <person name="Tsui H.-C.T."/>
            <person name="Winkler M.E."/>
        </authorList>
    </citation>
    <scope>NUCLEOTIDE SEQUENCE</scope>
</reference>
<protein>
    <recommendedName>
        <fullName evidence="5">Glycosyl transferase family 1 domain-containing protein</fullName>
    </recommendedName>
</protein>
<feature type="domain" description="Glycosyltransferase subfamily 4-like N-terminal" evidence="3">
    <location>
        <begin position="17"/>
        <end position="194"/>
    </location>
</feature>
<evidence type="ECO:0000313" key="4">
    <source>
        <dbReference type="EMBL" id="SVA84221.1"/>
    </source>
</evidence>
<evidence type="ECO:0000259" key="3">
    <source>
        <dbReference type="Pfam" id="PF13439"/>
    </source>
</evidence>
<dbReference type="PANTHER" id="PTHR46401:SF2">
    <property type="entry name" value="GLYCOSYLTRANSFERASE WBBK-RELATED"/>
    <property type="match status" value="1"/>
</dbReference>
<dbReference type="EMBL" id="UINC01019939">
    <property type="protein sequence ID" value="SVA84221.1"/>
    <property type="molecule type" value="Genomic_DNA"/>
</dbReference>
<dbReference type="Gene3D" id="3.40.50.2000">
    <property type="entry name" value="Glycogen Phosphorylase B"/>
    <property type="match status" value="2"/>
</dbReference>
<dbReference type="InterPro" id="IPR001296">
    <property type="entry name" value="Glyco_trans_1"/>
</dbReference>
<dbReference type="PANTHER" id="PTHR46401">
    <property type="entry name" value="GLYCOSYLTRANSFERASE WBBK-RELATED"/>
    <property type="match status" value="1"/>
</dbReference>
<dbReference type="InterPro" id="IPR028098">
    <property type="entry name" value="Glyco_trans_4-like_N"/>
</dbReference>
<evidence type="ECO:0000259" key="2">
    <source>
        <dbReference type="Pfam" id="PF00534"/>
    </source>
</evidence>
<evidence type="ECO:0000256" key="1">
    <source>
        <dbReference type="ARBA" id="ARBA00022679"/>
    </source>
</evidence>